<name>A0A843UM19_COLES</name>
<keyword evidence="2" id="KW-1185">Reference proteome</keyword>
<evidence type="ECO:0000313" key="1">
    <source>
        <dbReference type="EMBL" id="MQL87292.1"/>
    </source>
</evidence>
<reference evidence="1" key="1">
    <citation type="submission" date="2017-07" db="EMBL/GenBank/DDBJ databases">
        <title>Taro Niue Genome Assembly and Annotation.</title>
        <authorList>
            <person name="Atibalentja N."/>
            <person name="Keating K."/>
            <person name="Fields C.J."/>
        </authorList>
    </citation>
    <scope>NUCLEOTIDE SEQUENCE</scope>
    <source>
        <strain evidence="1">Niue_2</strain>
        <tissue evidence="1">Leaf</tissue>
    </source>
</reference>
<organism evidence="1 2">
    <name type="scientific">Colocasia esculenta</name>
    <name type="common">Wild taro</name>
    <name type="synonym">Arum esculentum</name>
    <dbReference type="NCBI Taxonomy" id="4460"/>
    <lineage>
        <taxon>Eukaryota</taxon>
        <taxon>Viridiplantae</taxon>
        <taxon>Streptophyta</taxon>
        <taxon>Embryophyta</taxon>
        <taxon>Tracheophyta</taxon>
        <taxon>Spermatophyta</taxon>
        <taxon>Magnoliopsida</taxon>
        <taxon>Liliopsida</taxon>
        <taxon>Araceae</taxon>
        <taxon>Aroideae</taxon>
        <taxon>Colocasieae</taxon>
        <taxon>Colocasia</taxon>
    </lineage>
</organism>
<sequence>MNFQTFLKIRAHFFRVPSLRASQIFSNPNLPYVLRYLLHHVSPSMVEGGDPEGFGQALVADDADPSRAGDAVASNQAHMEISVWDLSHHSRAEEQPGSSPALCSHTLAQARILFLASSVANVVRHITSGVGTLLMLDRKIEAFIFSLFNKDLKARRTSKRNFGLFMAPSITLASCEL</sequence>
<dbReference type="Gene3D" id="3.20.20.80">
    <property type="entry name" value="Glycosidases"/>
    <property type="match status" value="1"/>
</dbReference>
<dbReference type="AlphaFoldDB" id="A0A843UM19"/>
<protein>
    <submittedName>
        <fullName evidence="1">Uncharacterized protein</fullName>
    </submittedName>
</protein>
<dbReference type="Proteomes" id="UP000652761">
    <property type="component" value="Unassembled WGS sequence"/>
</dbReference>
<gene>
    <name evidence="1" type="ORF">Taro_019829</name>
</gene>
<proteinExistence type="predicted"/>
<evidence type="ECO:0000313" key="2">
    <source>
        <dbReference type="Proteomes" id="UP000652761"/>
    </source>
</evidence>
<dbReference type="EMBL" id="NMUH01000966">
    <property type="protein sequence ID" value="MQL87292.1"/>
    <property type="molecule type" value="Genomic_DNA"/>
</dbReference>
<comment type="caution">
    <text evidence="1">The sequence shown here is derived from an EMBL/GenBank/DDBJ whole genome shotgun (WGS) entry which is preliminary data.</text>
</comment>
<accession>A0A843UM19</accession>